<evidence type="ECO:0000256" key="2">
    <source>
        <dbReference type="ARBA" id="ARBA00009773"/>
    </source>
</evidence>
<protein>
    <submittedName>
        <fullName evidence="7">Putative PurR-regulated permease PerM</fullName>
    </submittedName>
</protein>
<keyword evidence="4 6" id="KW-1133">Transmembrane helix</keyword>
<dbReference type="Proteomes" id="UP000319449">
    <property type="component" value="Unassembled WGS sequence"/>
</dbReference>
<keyword evidence="8" id="KW-1185">Reference proteome</keyword>
<proteinExistence type="inferred from homology"/>
<keyword evidence="5 6" id="KW-0472">Membrane</keyword>
<dbReference type="AlphaFoldDB" id="A0A562V7Q3"/>
<comment type="caution">
    <text evidence="7">The sequence shown here is derived from an EMBL/GenBank/DDBJ whole genome shotgun (WGS) entry which is preliminary data.</text>
</comment>
<name>A0A562V7Q3_9BACT</name>
<dbReference type="Pfam" id="PF01594">
    <property type="entry name" value="AI-2E_transport"/>
    <property type="match status" value="1"/>
</dbReference>
<dbReference type="InterPro" id="IPR002549">
    <property type="entry name" value="AI-2E-like"/>
</dbReference>
<dbReference type="OrthoDB" id="5792512at2"/>
<sequence>MTNRPPFLPYLIVFSVILLGYGIYQLGSIFFPLFIALLLAYLFEPLVIRLAELIRSRTLAIVIVFTGVILLLIGIAAFYATAIRNEFANVQLNLPLYAERFYAIIPHKVKSFLEIETPEKVQMQVNRALVQLKGVSFDLVRESLAVIRKAFSSTLAVVLAVLGYCITPLYLYYFLKDLPKLEEGVLALVPLRFREQCVTRSREIGGILSAFVRGQLLVCAILAVLYSIGLSLIGIDLAVVVGTLAGITFIIPYVGTILGIVLSTLLALLKFHDLLHPLFCLGWFVIVQALEGAVITPKIVGDRVGLHPVLTILALLIGGQLFGIAGMILAVPAAAVLKVFVGMLRDTYWGSGYFREEG</sequence>
<evidence type="ECO:0000313" key="8">
    <source>
        <dbReference type="Proteomes" id="UP000319449"/>
    </source>
</evidence>
<evidence type="ECO:0000256" key="5">
    <source>
        <dbReference type="ARBA" id="ARBA00023136"/>
    </source>
</evidence>
<feature type="transmembrane region" description="Helical" evidence="6">
    <location>
        <begin position="312"/>
        <end position="337"/>
    </location>
</feature>
<comment type="similarity">
    <text evidence="2">Belongs to the autoinducer-2 exporter (AI-2E) (TC 2.A.86) family.</text>
</comment>
<evidence type="ECO:0000256" key="1">
    <source>
        <dbReference type="ARBA" id="ARBA00004141"/>
    </source>
</evidence>
<evidence type="ECO:0000256" key="6">
    <source>
        <dbReference type="SAM" id="Phobius"/>
    </source>
</evidence>
<gene>
    <name evidence="7" type="ORF">JN12_03691</name>
</gene>
<dbReference type="GO" id="GO:0055085">
    <property type="term" value="P:transmembrane transport"/>
    <property type="evidence" value="ECO:0007669"/>
    <property type="project" value="TreeGrafter"/>
</dbReference>
<dbReference type="RefSeq" id="WP_145025524.1">
    <property type="nucleotide sequence ID" value="NZ_VLLN01000035.1"/>
</dbReference>
<feature type="transmembrane region" description="Helical" evidence="6">
    <location>
        <begin position="216"/>
        <end position="241"/>
    </location>
</feature>
<reference evidence="7 8" key="1">
    <citation type="submission" date="2019-07" db="EMBL/GenBank/DDBJ databases">
        <title>Genomic Encyclopedia of Archaeal and Bacterial Type Strains, Phase II (KMG-II): from individual species to whole genera.</title>
        <authorList>
            <person name="Goeker M."/>
        </authorList>
    </citation>
    <scope>NUCLEOTIDE SEQUENCE [LARGE SCALE GENOMIC DNA]</scope>
    <source>
        <strain evidence="7 8">ATCC BAA-1139</strain>
    </source>
</reference>
<feature type="transmembrane region" description="Helical" evidence="6">
    <location>
        <begin position="150"/>
        <end position="173"/>
    </location>
</feature>
<evidence type="ECO:0000313" key="7">
    <source>
        <dbReference type="EMBL" id="TWJ13767.1"/>
    </source>
</evidence>
<dbReference type="EMBL" id="VLLN01000035">
    <property type="protein sequence ID" value="TWJ13767.1"/>
    <property type="molecule type" value="Genomic_DNA"/>
</dbReference>
<feature type="transmembrane region" description="Helical" evidence="6">
    <location>
        <begin position="7"/>
        <end position="24"/>
    </location>
</feature>
<comment type="subcellular location">
    <subcellularLocation>
        <location evidence="1">Membrane</location>
        <topology evidence="1">Multi-pass membrane protein</topology>
    </subcellularLocation>
</comment>
<keyword evidence="3 6" id="KW-0812">Transmembrane</keyword>
<evidence type="ECO:0000256" key="3">
    <source>
        <dbReference type="ARBA" id="ARBA00022692"/>
    </source>
</evidence>
<organism evidence="7 8">
    <name type="scientific">Geobacter argillaceus</name>
    <dbReference type="NCBI Taxonomy" id="345631"/>
    <lineage>
        <taxon>Bacteria</taxon>
        <taxon>Pseudomonadati</taxon>
        <taxon>Thermodesulfobacteriota</taxon>
        <taxon>Desulfuromonadia</taxon>
        <taxon>Geobacterales</taxon>
        <taxon>Geobacteraceae</taxon>
        <taxon>Geobacter</taxon>
    </lineage>
</organism>
<feature type="transmembrane region" description="Helical" evidence="6">
    <location>
        <begin position="281"/>
        <end position="300"/>
    </location>
</feature>
<feature type="transmembrane region" description="Helical" evidence="6">
    <location>
        <begin position="247"/>
        <end position="269"/>
    </location>
</feature>
<dbReference type="PANTHER" id="PTHR21716">
    <property type="entry name" value="TRANSMEMBRANE PROTEIN"/>
    <property type="match status" value="1"/>
</dbReference>
<dbReference type="PANTHER" id="PTHR21716:SF64">
    <property type="entry name" value="AI-2 TRANSPORT PROTEIN TQSA"/>
    <property type="match status" value="1"/>
</dbReference>
<dbReference type="GO" id="GO:0016020">
    <property type="term" value="C:membrane"/>
    <property type="evidence" value="ECO:0007669"/>
    <property type="project" value="UniProtKB-SubCell"/>
</dbReference>
<feature type="transmembrane region" description="Helical" evidence="6">
    <location>
        <begin position="59"/>
        <end position="80"/>
    </location>
</feature>
<evidence type="ECO:0000256" key="4">
    <source>
        <dbReference type="ARBA" id="ARBA00022989"/>
    </source>
</evidence>
<accession>A0A562V7Q3</accession>
<feature type="transmembrane region" description="Helical" evidence="6">
    <location>
        <begin position="30"/>
        <end position="47"/>
    </location>
</feature>